<evidence type="ECO:0000313" key="2">
    <source>
        <dbReference type="EMBL" id="MXU85315.1"/>
    </source>
</evidence>
<evidence type="ECO:0000256" key="1">
    <source>
        <dbReference type="SAM" id="SignalP"/>
    </source>
</evidence>
<protein>
    <submittedName>
        <fullName evidence="2">Putative secreted protein</fullName>
    </submittedName>
</protein>
<name>A0A6B0U9N2_IXORI</name>
<sequence length="85" mass="9637">MFVTSRRPGVSRVFLFCVFVLLSRFSNYAYSLPTHPASYFNSNCLGSQTEREQQGVSLECRASNNVRWLRARAQGARDVEVSSKV</sequence>
<accession>A0A6B0U9N2</accession>
<reference evidence="2" key="1">
    <citation type="submission" date="2019-12" db="EMBL/GenBank/DDBJ databases">
        <title>An insight into the sialome of adult female Ixodes ricinus ticks feeding for 6 days.</title>
        <authorList>
            <person name="Perner J."/>
            <person name="Ribeiro J.M.C."/>
        </authorList>
    </citation>
    <scope>NUCLEOTIDE SEQUENCE</scope>
    <source>
        <strain evidence="2">Semi-engorged</strain>
        <tissue evidence="2">Salivary glands</tissue>
    </source>
</reference>
<organism evidence="2">
    <name type="scientific">Ixodes ricinus</name>
    <name type="common">Common tick</name>
    <name type="synonym">Acarus ricinus</name>
    <dbReference type="NCBI Taxonomy" id="34613"/>
    <lineage>
        <taxon>Eukaryota</taxon>
        <taxon>Metazoa</taxon>
        <taxon>Ecdysozoa</taxon>
        <taxon>Arthropoda</taxon>
        <taxon>Chelicerata</taxon>
        <taxon>Arachnida</taxon>
        <taxon>Acari</taxon>
        <taxon>Parasitiformes</taxon>
        <taxon>Ixodida</taxon>
        <taxon>Ixodoidea</taxon>
        <taxon>Ixodidae</taxon>
        <taxon>Ixodinae</taxon>
        <taxon>Ixodes</taxon>
    </lineage>
</organism>
<dbReference type="AlphaFoldDB" id="A0A6B0U9N2"/>
<feature type="chain" id="PRO_5025573869" evidence="1">
    <location>
        <begin position="32"/>
        <end position="85"/>
    </location>
</feature>
<keyword evidence="1" id="KW-0732">Signal</keyword>
<feature type="signal peptide" evidence="1">
    <location>
        <begin position="1"/>
        <end position="31"/>
    </location>
</feature>
<proteinExistence type="predicted"/>
<dbReference type="EMBL" id="GIFC01003232">
    <property type="protein sequence ID" value="MXU85315.1"/>
    <property type="molecule type" value="Transcribed_RNA"/>
</dbReference>